<dbReference type="Proteomes" id="UP001430848">
    <property type="component" value="Unassembled WGS sequence"/>
</dbReference>
<feature type="compositionally biased region" description="Polar residues" evidence="7">
    <location>
        <begin position="250"/>
        <end position="264"/>
    </location>
</feature>
<evidence type="ECO:0000256" key="7">
    <source>
        <dbReference type="SAM" id="MobiDB-lite"/>
    </source>
</evidence>
<keyword evidence="6 8" id="KW-0472">Membrane</keyword>
<feature type="transmembrane region" description="Helical" evidence="8">
    <location>
        <begin position="419"/>
        <end position="439"/>
    </location>
</feature>
<evidence type="ECO:0000313" key="9">
    <source>
        <dbReference type="EMBL" id="KAK7722041.1"/>
    </source>
</evidence>
<proteinExistence type="inferred from homology"/>
<dbReference type="InterPro" id="IPR003370">
    <property type="entry name" value="Chromate_transpt"/>
</dbReference>
<organism evidence="9 10">
    <name type="scientific">Diaporthe eres</name>
    <name type="common">Phomopsis oblonga</name>
    <dbReference type="NCBI Taxonomy" id="83184"/>
    <lineage>
        <taxon>Eukaryota</taxon>
        <taxon>Fungi</taxon>
        <taxon>Dikarya</taxon>
        <taxon>Ascomycota</taxon>
        <taxon>Pezizomycotina</taxon>
        <taxon>Sordariomycetes</taxon>
        <taxon>Sordariomycetidae</taxon>
        <taxon>Diaporthales</taxon>
        <taxon>Diaporthaceae</taxon>
        <taxon>Diaporthe</taxon>
        <taxon>Diaporthe eres species complex</taxon>
    </lineage>
</organism>
<feature type="transmembrane region" description="Helical" evidence="8">
    <location>
        <begin position="314"/>
        <end position="336"/>
    </location>
</feature>
<dbReference type="PANTHER" id="PTHR33567:SF3">
    <property type="entry name" value="CHROMATE ION TRANSPORTER (EUROFUNG)"/>
    <property type="match status" value="1"/>
</dbReference>
<dbReference type="PANTHER" id="PTHR33567">
    <property type="entry name" value="CHROMATE ION TRANSPORTER (EUROFUNG)"/>
    <property type="match status" value="1"/>
</dbReference>
<accession>A0ABR1P016</accession>
<evidence type="ECO:0000256" key="1">
    <source>
        <dbReference type="ARBA" id="ARBA00004651"/>
    </source>
</evidence>
<evidence type="ECO:0000256" key="8">
    <source>
        <dbReference type="SAM" id="Phobius"/>
    </source>
</evidence>
<evidence type="ECO:0008006" key="11">
    <source>
        <dbReference type="Google" id="ProtNLM"/>
    </source>
</evidence>
<reference evidence="9 10" key="1">
    <citation type="submission" date="2024-02" db="EMBL/GenBank/DDBJ databases">
        <title>De novo assembly and annotation of 12 fungi associated with fruit tree decline syndrome in Ontario, Canada.</title>
        <authorList>
            <person name="Sulman M."/>
            <person name="Ellouze W."/>
            <person name="Ilyukhin E."/>
        </authorList>
    </citation>
    <scope>NUCLEOTIDE SEQUENCE [LARGE SCALE GENOMIC DNA]</scope>
    <source>
        <strain evidence="9 10">M169</strain>
    </source>
</reference>
<evidence type="ECO:0000256" key="3">
    <source>
        <dbReference type="ARBA" id="ARBA00022475"/>
    </source>
</evidence>
<feature type="transmembrane region" description="Helical" evidence="8">
    <location>
        <begin position="382"/>
        <end position="407"/>
    </location>
</feature>
<keyword evidence="10" id="KW-1185">Reference proteome</keyword>
<dbReference type="EMBL" id="JAKNSF020000067">
    <property type="protein sequence ID" value="KAK7722041.1"/>
    <property type="molecule type" value="Genomic_DNA"/>
</dbReference>
<feature type="transmembrane region" description="Helical" evidence="8">
    <location>
        <begin position="348"/>
        <end position="370"/>
    </location>
</feature>
<evidence type="ECO:0000256" key="4">
    <source>
        <dbReference type="ARBA" id="ARBA00022692"/>
    </source>
</evidence>
<keyword evidence="3" id="KW-1003">Cell membrane</keyword>
<evidence type="ECO:0000256" key="2">
    <source>
        <dbReference type="ARBA" id="ARBA00005262"/>
    </source>
</evidence>
<comment type="similarity">
    <text evidence="2">Belongs to the chromate ion transporter (CHR) (TC 2.A.51) family.</text>
</comment>
<keyword evidence="5 8" id="KW-1133">Transmembrane helix</keyword>
<feature type="transmembrane region" description="Helical" evidence="8">
    <location>
        <begin position="473"/>
        <end position="496"/>
    </location>
</feature>
<comment type="subcellular location">
    <subcellularLocation>
        <location evidence="1">Cell membrane</location>
        <topology evidence="1">Multi-pass membrane protein</topology>
    </subcellularLocation>
</comment>
<evidence type="ECO:0000313" key="10">
    <source>
        <dbReference type="Proteomes" id="UP001430848"/>
    </source>
</evidence>
<protein>
    <recommendedName>
        <fullName evidence="11">Chromate ion transporter</fullName>
    </recommendedName>
</protein>
<gene>
    <name evidence="9" type="ORF">SLS63_009322</name>
</gene>
<feature type="transmembrane region" description="Helical" evidence="8">
    <location>
        <begin position="282"/>
        <end position="302"/>
    </location>
</feature>
<evidence type="ECO:0000256" key="5">
    <source>
        <dbReference type="ARBA" id="ARBA00022989"/>
    </source>
</evidence>
<feature type="region of interest" description="Disordered" evidence="7">
    <location>
        <begin position="238"/>
        <end position="264"/>
    </location>
</feature>
<sequence>MFATPKRSQEMRDLIAGYARQKHSSPTQRLLFRKILKGYDQKAIELTMTSEKNRSLEAQIEASRKVTRKKVQIDPNAVFADIEAIRKAQIEAGEVSADEADQSDDSSTPTEEGSCIVVFYKKFVEEEQWIDEQTLAEKAITDKMTRIVVCFGGAAGILYSSLWYFPLLMVAGGLATVAWDLRIGHKALTRARRIIIPRSHQEERQVADESVRIESQDPIIQPPSATVSESSVQLRRARTRQDGTLPVSERTPSQQSEPISGLQHPSIQRNGVLALLGWKRGLLIIACFISSFVAVLTLRGLLRNPPRGFSLFANLYLAGTIIFGGGPVVIPLLREYIVAEGWVSARDFLLGLAIIQAFPGPNFNFAVYLGSLAAANTSLPTFVGALIAFVAIFAPGMIIVSGVMGFWKELRSRRWLVSLLRGVNAAAVGLVYTAVYRLWQIGLLDEMRGNGSPLGGDPWWVAITATSFVGGRWFGLSAPLAIFLGGVLGMIWYAIVEGQ</sequence>
<name>A0ABR1P016_DIAER</name>
<keyword evidence="4 8" id="KW-0812">Transmembrane</keyword>
<comment type="caution">
    <text evidence="9">The sequence shown here is derived from an EMBL/GenBank/DDBJ whole genome shotgun (WGS) entry which is preliminary data.</text>
</comment>
<evidence type="ECO:0000256" key="6">
    <source>
        <dbReference type="ARBA" id="ARBA00023136"/>
    </source>
</evidence>
<dbReference type="Pfam" id="PF02417">
    <property type="entry name" value="Chromate_transp"/>
    <property type="match status" value="1"/>
</dbReference>